<dbReference type="GO" id="GO:0003700">
    <property type="term" value="F:DNA-binding transcription factor activity"/>
    <property type="evidence" value="ECO:0007669"/>
    <property type="project" value="InterPro"/>
</dbReference>
<keyword evidence="4" id="KW-1185">Reference proteome</keyword>
<dbReference type="InterPro" id="IPR004827">
    <property type="entry name" value="bZIP"/>
</dbReference>
<sequence length="449" mass="51868">MVEFDELEAGPDPSLFYPLHVMKSHGAATPTGPSPPAPAHSPTTLDRDWAALSIKAEVEDVSISCVASPDGGTVGVRSSDDDISLRDRKVGAAAMDPEARRQLSIERRRKRNREAMQRSRQRDKDHMDGLRRDAARLESIYNKLMEQMNERLASSNPEQCELRERLEAARRQAQELMEENLRFQETITERIKGEDRMEGLLRELIKDHERNSHALRAILFDTIAPRMTEDRAMELIMKSRKTRICLEKKKFAAIEQSYNFFGWHVRHCFLNRSIYFTFSKVFRNQSAEELHRRAWKHEVSLKSYRPPSEKHAHCRQMLQRINENTFISSLDRPDLEHPGEFVRRFDLRFSVKEPDGVYAVAYTNVPYEEFMKPIVDHMWANEVCIWTKFMPLQECDVASGDLMEHCIVRFVGKAAIGQVADAQANALELVMCLARWENANIGPALRLTQ</sequence>
<protein>
    <recommendedName>
        <fullName evidence="2">BZIP domain-containing protein</fullName>
    </recommendedName>
</protein>
<name>A0AAD5Q954_PYTIN</name>
<dbReference type="AlphaFoldDB" id="A0AAD5Q954"/>
<reference evidence="3" key="1">
    <citation type="submission" date="2021-12" db="EMBL/GenBank/DDBJ databases">
        <title>Prjna785345.</title>
        <authorList>
            <person name="Rujirawat T."/>
            <person name="Krajaejun T."/>
        </authorList>
    </citation>
    <scope>NUCLEOTIDE SEQUENCE</scope>
    <source>
        <strain evidence="3">Pi057C3</strain>
    </source>
</reference>
<dbReference type="Proteomes" id="UP001209570">
    <property type="component" value="Unassembled WGS sequence"/>
</dbReference>
<dbReference type="PROSITE" id="PS50217">
    <property type="entry name" value="BZIP"/>
    <property type="match status" value="1"/>
</dbReference>
<proteinExistence type="predicted"/>
<feature type="region of interest" description="Disordered" evidence="1">
    <location>
        <begin position="88"/>
        <end position="132"/>
    </location>
</feature>
<evidence type="ECO:0000313" key="3">
    <source>
        <dbReference type="EMBL" id="KAJ0398085.1"/>
    </source>
</evidence>
<evidence type="ECO:0000256" key="1">
    <source>
        <dbReference type="SAM" id="MobiDB-lite"/>
    </source>
</evidence>
<accession>A0AAD5Q954</accession>
<feature type="domain" description="BZIP" evidence="2">
    <location>
        <begin position="102"/>
        <end position="150"/>
    </location>
</feature>
<dbReference type="SUPFAM" id="SSF57959">
    <property type="entry name" value="Leucine zipper domain"/>
    <property type="match status" value="1"/>
</dbReference>
<evidence type="ECO:0000313" key="4">
    <source>
        <dbReference type="Proteomes" id="UP001209570"/>
    </source>
</evidence>
<feature type="compositionally biased region" description="Basic and acidic residues" evidence="1">
    <location>
        <begin position="113"/>
        <end position="132"/>
    </location>
</feature>
<feature type="compositionally biased region" description="Basic and acidic residues" evidence="1">
    <location>
        <begin position="97"/>
        <end position="106"/>
    </location>
</feature>
<dbReference type="EMBL" id="JAKCXM010000228">
    <property type="protein sequence ID" value="KAJ0398085.1"/>
    <property type="molecule type" value="Genomic_DNA"/>
</dbReference>
<evidence type="ECO:0000259" key="2">
    <source>
        <dbReference type="PROSITE" id="PS50217"/>
    </source>
</evidence>
<comment type="caution">
    <text evidence="3">The sequence shown here is derived from an EMBL/GenBank/DDBJ whole genome shotgun (WGS) entry which is preliminary data.</text>
</comment>
<gene>
    <name evidence="3" type="ORF">P43SY_001175</name>
</gene>
<organism evidence="3 4">
    <name type="scientific">Pythium insidiosum</name>
    <name type="common">Pythiosis disease agent</name>
    <dbReference type="NCBI Taxonomy" id="114742"/>
    <lineage>
        <taxon>Eukaryota</taxon>
        <taxon>Sar</taxon>
        <taxon>Stramenopiles</taxon>
        <taxon>Oomycota</taxon>
        <taxon>Peronosporomycetes</taxon>
        <taxon>Pythiales</taxon>
        <taxon>Pythiaceae</taxon>
        <taxon>Pythium</taxon>
    </lineage>
</organism>
<dbReference type="InterPro" id="IPR046347">
    <property type="entry name" value="bZIP_sf"/>
</dbReference>